<evidence type="ECO:0000313" key="2">
    <source>
        <dbReference type="EMBL" id="GGJ35301.1"/>
    </source>
</evidence>
<dbReference type="AlphaFoldDB" id="A0A917KY28"/>
<evidence type="ECO:0000256" key="1">
    <source>
        <dbReference type="SAM" id="MobiDB-lite"/>
    </source>
</evidence>
<feature type="region of interest" description="Disordered" evidence="1">
    <location>
        <begin position="35"/>
        <end position="59"/>
    </location>
</feature>
<dbReference type="EMBL" id="BMMU01000010">
    <property type="protein sequence ID" value="GGJ35301.1"/>
    <property type="molecule type" value="Genomic_DNA"/>
</dbReference>
<evidence type="ECO:0000313" key="3">
    <source>
        <dbReference type="Proteomes" id="UP000625682"/>
    </source>
</evidence>
<gene>
    <name evidence="2" type="ORF">GCM10012282_35110</name>
</gene>
<keyword evidence="3" id="KW-1185">Reference proteome</keyword>
<dbReference type="Proteomes" id="UP000625682">
    <property type="component" value="Unassembled WGS sequence"/>
</dbReference>
<dbReference type="RefSeq" id="WP_189148287.1">
    <property type="nucleotide sequence ID" value="NZ_BAABER010000005.1"/>
</dbReference>
<feature type="compositionally biased region" description="Basic residues" evidence="1">
    <location>
        <begin position="168"/>
        <end position="186"/>
    </location>
</feature>
<feature type="region of interest" description="Disordered" evidence="1">
    <location>
        <begin position="154"/>
        <end position="186"/>
    </location>
</feature>
<proteinExistence type="predicted"/>
<reference evidence="2" key="2">
    <citation type="submission" date="2020-09" db="EMBL/GenBank/DDBJ databases">
        <authorList>
            <person name="Sun Q."/>
            <person name="Zhou Y."/>
        </authorList>
    </citation>
    <scope>NUCLEOTIDE SEQUENCE</scope>
    <source>
        <strain evidence="2">CGMCC 4.7272</strain>
    </source>
</reference>
<organism evidence="2 3">
    <name type="scientific">Streptomyces lacrimifluminis</name>
    <dbReference type="NCBI Taxonomy" id="1500077"/>
    <lineage>
        <taxon>Bacteria</taxon>
        <taxon>Bacillati</taxon>
        <taxon>Actinomycetota</taxon>
        <taxon>Actinomycetes</taxon>
        <taxon>Kitasatosporales</taxon>
        <taxon>Streptomycetaceae</taxon>
        <taxon>Streptomyces</taxon>
    </lineage>
</organism>
<protein>
    <submittedName>
        <fullName evidence="2">Uncharacterized protein</fullName>
    </submittedName>
</protein>
<sequence length="186" mass="19181">MLPLCGGVTVAGGRQALLLVEVALHPHRGVEPRGELLADDARALDPDDVGTGGDGDRSWPAMGDPGVGAEVHRGTPVQGAQDVLDEHGRPVEAGVVPGDVVGVHDGGAGHDVAQTLGQGRPAGTAPPVDRDHLRAPGGIGRGVAQLPDGIEQGHHPMADGLGLTWSQTHRHPASTPRNRRRDWHSA</sequence>
<reference evidence="2" key="1">
    <citation type="journal article" date="2014" name="Int. J. Syst. Evol. Microbiol.">
        <title>Complete genome sequence of Corynebacterium casei LMG S-19264T (=DSM 44701T), isolated from a smear-ripened cheese.</title>
        <authorList>
            <consortium name="US DOE Joint Genome Institute (JGI-PGF)"/>
            <person name="Walter F."/>
            <person name="Albersmeier A."/>
            <person name="Kalinowski J."/>
            <person name="Ruckert C."/>
        </authorList>
    </citation>
    <scope>NUCLEOTIDE SEQUENCE</scope>
    <source>
        <strain evidence="2">CGMCC 4.7272</strain>
    </source>
</reference>
<feature type="compositionally biased region" description="Basic and acidic residues" evidence="1">
    <location>
        <begin position="35"/>
        <end position="45"/>
    </location>
</feature>
<comment type="caution">
    <text evidence="2">The sequence shown here is derived from an EMBL/GenBank/DDBJ whole genome shotgun (WGS) entry which is preliminary data.</text>
</comment>
<accession>A0A917KY28</accession>
<name>A0A917KY28_9ACTN</name>